<accession>A0AAD6EUC2</accession>
<keyword evidence="4" id="KW-1185">Reference proteome</keyword>
<dbReference type="PANTHER" id="PTHR31614">
    <property type="entry name" value="PROTEIN DOWNSTREAM OF FLC-RELATED"/>
    <property type="match status" value="1"/>
</dbReference>
<dbReference type="AlphaFoldDB" id="A0AAD6EUC2"/>
<sequence>MFTAFCIGGKVKLECRHFDHGKIEHTVEGVTDNNGAYSLVLADNHENEICEVVLVESAIKDCAEINPGRDRARVMLSNDIGIPANIRYANSLGFFEDVPLDVCKDVVKWYVLEDDE</sequence>
<keyword evidence="2" id="KW-1015">Disulfide bond</keyword>
<evidence type="ECO:0000313" key="3">
    <source>
        <dbReference type="EMBL" id="KAJ3701517.1"/>
    </source>
</evidence>
<gene>
    <name evidence="3" type="ORF">LUZ61_005222</name>
</gene>
<reference evidence="3 4" key="1">
    <citation type="journal article" date="2022" name="Cell">
        <title>Repeat-based holocentromeres influence genome architecture and karyotype evolution.</title>
        <authorList>
            <person name="Hofstatter P.G."/>
            <person name="Thangavel G."/>
            <person name="Lux T."/>
            <person name="Neumann P."/>
            <person name="Vondrak T."/>
            <person name="Novak P."/>
            <person name="Zhang M."/>
            <person name="Costa L."/>
            <person name="Castellani M."/>
            <person name="Scott A."/>
            <person name="Toegelov H."/>
            <person name="Fuchs J."/>
            <person name="Mata-Sucre Y."/>
            <person name="Dias Y."/>
            <person name="Vanzela A.L.L."/>
            <person name="Huettel B."/>
            <person name="Almeida C.C.S."/>
            <person name="Simkova H."/>
            <person name="Souza G."/>
            <person name="Pedrosa-Harand A."/>
            <person name="Macas J."/>
            <person name="Mayer K.F.X."/>
            <person name="Houben A."/>
            <person name="Marques A."/>
        </authorList>
    </citation>
    <scope>NUCLEOTIDE SEQUENCE [LARGE SCALE GENOMIC DNA]</scope>
    <source>
        <strain evidence="3">RhyTen1mFocal</strain>
    </source>
</reference>
<evidence type="ECO:0000256" key="1">
    <source>
        <dbReference type="ARBA" id="ARBA00010049"/>
    </source>
</evidence>
<evidence type="ECO:0000313" key="4">
    <source>
        <dbReference type="Proteomes" id="UP001210211"/>
    </source>
</evidence>
<dbReference type="Pfam" id="PF01190">
    <property type="entry name" value="Pollen_Ole_e_1"/>
    <property type="match status" value="1"/>
</dbReference>
<protein>
    <submittedName>
        <fullName evidence="3">Uncharacterized protein</fullName>
    </submittedName>
</protein>
<comment type="caution">
    <text evidence="3">The sequence shown here is derived from an EMBL/GenBank/DDBJ whole genome shotgun (WGS) entry which is preliminary data.</text>
</comment>
<dbReference type="Proteomes" id="UP001210211">
    <property type="component" value="Unassembled WGS sequence"/>
</dbReference>
<evidence type="ECO:0000256" key="2">
    <source>
        <dbReference type="ARBA" id="ARBA00023157"/>
    </source>
</evidence>
<dbReference type="PANTHER" id="PTHR31614:SF34">
    <property type="entry name" value="POLLEN-SPECIFIC PROTEIN C13"/>
    <property type="match status" value="1"/>
</dbReference>
<name>A0AAD6EUC2_9POAL</name>
<organism evidence="3 4">
    <name type="scientific">Rhynchospora tenuis</name>
    <dbReference type="NCBI Taxonomy" id="198213"/>
    <lineage>
        <taxon>Eukaryota</taxon>
        <taxon>Viridiplantae</taxon>
        <taxon>Streptophyta</taxon>
        <taxon>Embryophyta</taxon>
        <taxon>Tracheophyta</taxon>
        <taxon>Spermatophyta</taxon>
        <taxon>Magnoliopsida</taxon>
        <taxon>Liliopsida</taxon>
        <taxon>Poales</taxon>
        <taxon>Cyperaceae</taxon>
        <taxon>Cyperoideae</taxon>
        <taxon>Rhynchosporeae</taxon>
        <taxon>Rhynchospora</taxon>
    </lineage>
</organism>
<dbReference type="InterPro" id="IPR006041">
    <property type="entry name" value="Pollen_Ole_e1_allergen"/>
</dbReference>
<comment type="similarity">
    <text evidence="1">Belongs to the Ole e I family.</text>
</comment>
<proteinExistence type="inferred from homology"/>
<dbReference type="EMBL" id="JAMRDG010000001">
    <property type="protein sequence ID" value="KAJ3701517.1"/>
    <property type="molecule type" value="Genomic_DNA"/>
</dbReference>